<name>A0ACB8B137_9AGAM</name>
<evidence type="ECO:0000313" key="2">
    <source>
        <dbReference type="Proteomes" id="UP000790709"/>
    </source>
</evidence>
<gene>
    <name evidence="1" type="ORF">BV22DRAFT_1041125</name>
</gene>
<comment type="caution">
    <text evidence="1">The sequence shown here is derived from an EMBL/GenBank/DDBJ whole genome shotgun (WGS) entry which is preliminary data.</text>
</comment>
<proteinExistence type="predicted"/>
<evidence type="ECO:0000313" key="1">
    <source>
        <dbReference type="EMBL" id="KAH7919235.1"/>
    </source>
</evidence>
<reference evidence="1" key="1">
    <citation type="journal article" date="2021" name="New Phytol.">
        <title>Evolutionary innovations through gain and loss of genes in the ectomycorrhizal Boletales.</title>
        <authorList>
            <person name="Wu G."/>
            <person name="Miyauchi S."/>
            <person name="Morin E."/>
            <person name="Kuo A."/>
            <person name="Drula E."/>
            <person name="Varga T."/>
            <person name="Kohler A."/>
            <person name="Feng B."/>
            <person name="Cao Y."/>
            <person name="Lipzen A."/>
            <person name="Daum C."/>
            <person name="Hundley H."/>
            <person name="Pangilinan J."/>
            <person name="Johnson J."/>
            <person name="Barry K."/>
            <person name="LaButti K."/>
            <person name="Ng V."/>
            <person name="Ahrendt S."/>
            <person name="Min B."/>
            <person name="Choi I.G."/>
            <person name="Park H."/>
            <person name="Plett J.M."/>
            <person name="Magnuson J."/>
            <person name="Spatafora J.W."/>
            <person name="Nagy L.G."/>
            <person name="Henrissat B."/>
            <person name="Grigoriev I.V."/>
            <person name="Yang Z.L."/>
            <person name="Xu J."/>
            <person name="Martin F.M."/>
        </authorList>
    </citation>
    <scope>NUCLEOTIDE SEQUENCE</scope>
    <source>
        <strain evidence="1">KUC20120723A-06</strain>
    </source>
</reference>
<protein>
    <submittedName>
        <fullName evidence="1">Uncharacterized protein</fullName>
    </submittedName>
</protein>
<sequence length="546" mass="61571">MFSLPESVMKLLGTNYVPSEDESRQIKDCLTVLQEENSGGWSRPVAAQVVRELKALLSHARRLPPEIVAMIFAFCLPLDALPRATPLDAPLLLGHICSTWRQILHSTPRLWTSLAVHLPVTTVYWDELVEEVLAVMHTWLERSQPFPMTIAFIDHGRFPPNCLTAIVDTLTSHSHRWRHMSFYVSSRCYSSLFKFSHAMLSSLESLTIHDNLENIRGQHSPVLYLPSAPRLRYLSFTTQWFSSEHIIADWDRLTELSLLYEPNHYRMPLHNGFLKVLDRCHNITTCSLGIGIPVGDDALEPDRIITLHHLHTLRIRRLWPESITGGFLDALVLPQLKALEIDGSALFVWTATPWHDGQFPLLLSRSGCQLERLSVKGVHFSEDDLLDCLTHTPSLKHLAYSPCPRWESVFEILYALTPMHLDSQSAPGLKNLESLQLESGIGAASSLDIFVRMLASRWSSRSHEAGIARLCRLDLPFIAVPVGIPPSHEDVETFKKRLQDCAGGDPRLVVTVTVERPYQPVYLQLPGSTNNLHPNPVGGYASWLSV</sequence>
<dbReference type="Proteomes" id="UP000790709">
    <property type="component" value="Unassembled WGS sequence"/>
</dbReference>
<accession>A0ACB8B137</accession>
<organism evidence="1 2">
    <name type="scientific">Leucogyrophana mollusca</name>
    <dbReference type="NCBI Taxonomy" id="85980"/>
    <lineage>
        <taxon>Eukaryota</taxon>
        <taxon>Fungi</taxon>
        <taxon>Dikarya</taxon>
        <taxon>Basidiomycota</taxon>
        <taxon>Agaricomycotina</taxon>
        <taxon>Agaricomycetes</taxon>
        <taxon>Agaricomycetidae</taxon>
        <taxon>Boletales</taxon>
        <taxon>Boletales incertae sedis</taxon>
        <taxon>Leucogyrophana</taxon>
    </lineage>
</organism>
<keyword evidence="2" id="KW-1185">Reference proteome</keyword>
<dbReference type="EMBL" id="MU266680">
    <property type="protein sequence ID" value="KAH7919235.1"/>
    <property type="molecule type" value="Genomic_DNA"/>
</dbReference>